<dbReference type="Pfam" id="PF00106">
    <property type="entry name" value="adh_short"/>
    <property type="match status" value="1"/>
</dbReference>
<reference evidence="1 2" key="1">
    <citation type="submission" date="2022-12" db="EMBL/GenBank/DDBJ databases">
        <title>Chromosome-scale assembly of the Ensete ventricosum genome.</title>
        <authorList>
            <person name="Dussert Y."/>
            <person name="Stocks J."/>
            <person name="Wendawek A."/>
            <person name="Woldeyes F."/>
            <person name="Nichols R.A."/>
            <person name="Borrell J.S."/>
        </authorList>
    </citation>
    <scope>NUCLEOTIDE SEQUENCE [LARGE SCALE GENOMIC DNA]</scope>
    <source>
        <strain evidence="2">cv. Maze</strain>
        <tissue evidence="1">Seeds</tissue>
    </source>
</reference>
<accession>A0AAV8R3F1</accession>
<dbReference type="PANTHER" id="PTHR44375">
    <property type="entry name" value="BETA-KETOACYL-ACP REDUCTASE-LIKE PROTEIN-RELATED"/>
    <property type="match status" value="1"/>
</dbReference>
<evidence type="ECO:0008006" key="3">
    <source>
        <dbReference type="Google" id="ProtNLM"/>
    </source>
</evidence>
<dbReference type="SUPFAM" id="SSF51735">
    <property type="entry name" value="NAD(P)-binding Rossmann-fold domains"/>
    <property type="match status" value="1"/>
</dbReference>
<keyword evidence="2" id="KW-1185">Reference proteome</keyword>
<dbReference type="Proteomes" id="UP001222027">
    <property type="component" value="Unassembled WGS sequence"/>
</dbReference>
<evidence type="ECO:0000313" key="1">
    <source>
        <dbReference type="EMBL" id="KAJ8492794.1"/>
    </source>
</evidence>
<dbReference type="AlphaFoldDB" id="A0AAV8R3F1"/>
<dbReference type="EMBL" id="JAQQAF010000004">
    <property type="protein sequence ID" value="KAJ8492794.1"/>
    <property type="molecule type" value="Genomic_DNA"/>
</dbReference>
<protein>
    <recommendedName>
        <fullName evidence="3">3-oxoacyl-[acyl-carrier-protein] reductase</fullName>
    </recommendedName>
</protein>
<organism evidence="1 2">
    <name type="scientific">Ensete ventricosum</name>
    <name type="common">Abyssinian banana</name>
    <name type="synonym">Musa ensete</name>
    <dbReference type="NCBI Taxonomy" id="4639"/>
    <lineage>
        <taxon>Eukaryota</taxon>
        <taxon>Viridiplantae</taxon>
        <taxon>Streptophyta</taxon>
        <taxon>Embryophyta</taxon>
        <taxon>Tracheophyta</taxon>
        <taxon>Spermatophyta</taxon>
        <taxon>Magnoliopsida</taxon>
        <taxon>Liliopsida</taxon>
        <taxon>Zingiberales</taxon>
        <taxon>Musaceae</taxon>
        <taxon>Ensete</taxon>
    </lineage>
</organism>
<dbReference type="InterPro" id="IPR002347">
    <property type="entry name" value="SDR_fam"/>
</dbReference>
<dbReference type="InterPro" id="IPR036291">
    <property type="entry name" value="NAD(P)-bd_dom_sf"/>
</dbReference>
<dbReference type="PRINTS" id="PR00080">
    <property type="entry name" value="SDRFAMILY"/>
</dbReference>
<name>A0AAV8R3F1_ENSVE</name>
<dbReference type="Gene3D" id="3.40.50.720">
    <property type="entry name" value="NAD(P)-binding Rossmann-like Domain"/>
    <property type="match status" value="1"/>
</dbReference>
<proteinExistence type="predicted"/>
<evidence type="ECO:0000313" key="2">
    <source>
        <dbReference type="Proteomes" id="UP001222027"/>
    </source>
</evidence>
<dbReference type="PANTHER" id="PTHR44375:SF2">
    <property type="entry name" value="BETA-KETOACYL-ACP REDUCTASE-LIKE PROTEIN-RELATED"/>
    <property type="match status" value="1"/>
</dbReference>
<dbReference type="CDD" id="cd05233">
    <property type="entry name" value="SDR_c"/>
    <property type="match status" value="1"/>
</dbReference>
<comment type="caution">
    <text evidence="1">The sequence shown here is derived from an EMBL/GenBank/DDBJ whole genome shotgun (WGS) entry which is preliminary data.</text>
</comment>
<dbReference type="PRINTS" id="PR00081">
    <property type="entry name" value="GDHRDH"/>
</dbReference>
<gene>
    <name evidence="1" type="ORF">OPV22_014515</name>
</gene>
<sequence>MLKGTVINISSTSGLNHGKLPGAAIAYAVSKEGVNAFTKVMALEMGVHNIRVNSISRGIFKSEITENLMRKKWINKVPLYPGLPIFSSL</sequence>